<dbReference type="EMBL" id="WWBZ02000008">
    <property type="protein sequence ID" value="KAF4311914.1"/>
    <property type="molecule type" value="Genomic_DNA"/>
</dbReference>
<reference evidence="1" key="1">
    <citation type="submission" date="2020-04" db="EMBL/GenBank/DDBJ databases">
        <title>Genome Assembly and Annotation of Botryosphaeria dothidea sdau 11-99, a Latent Pathogen of Apple Fruit Ring Rot in China.</title>
        <authorList>
            <person name="Yu C."/>
            <person name="Diao Y."/>
            <person name="Lu Q."/>
            <person name="Zhao J."/>
            <person name="Cui S."/>
            <person name="Peng C."/>
            <person name="He B."/>
            <person name="Liu H."/>
        </authorList>
    </citation>
    <scope>NUCLEOTIDE SEQUENCE [LARGE SCALE GENOMIC DNA]</scope>
    <source>
        <strain evidence="1">Sdau11-99</strain>
    </source>
</reference>
<dbReference type="Proteomes" id="UP000572817">
    <property type="component" value="Unassembled WGS sequence"/>
</dbReference>
<organism evidence="1 2">
    <name type="scientific">Botryosphaeria dothidea</name>
    <dbReference type="NCBI Taxonomy" id="55169"/>
    <lineage>
        <taxon>Eukaryota</taxon>
        <taxon>Fungi</taxon>
        <taxon>Dikarya</taxon>
        <taxon>Ascomycota</taxon>
        <taxon>Pezizomycotina</taxon>
        <taxon>Dothideomycetes</taxon>
        <taxon>Dothideomycetes incertae sedis</taxon>
        <taxon>Botryosphaeriales</taxon>
        <taxon>Botryosphaeriaceae</taxon>
        <taxon>Botryosphaeria</taxon>
    </lineage>
</organism>
<keyword evidence="2" id="KW-1185">Reference proteome</keyword>
<gene>
    <name evidence="1" type="ORF">GTA08_BOTSDO12703</name>
</gene>
<comment type="caution">
    <text evidence="1">The sequence shown here is derived from an EMBL/GenBank/DDBJ whole genome shotgun (WGS) entry which is preliminary data.</text>
</comment>
<protein>
    <submittedName>
        <fullName evidence="1">Uncharacterized protein</fullName>
    </submittedName>
</protein>
<sequence>MAVTFKHRLPAWSPARHPHDCWLARRSSHPVLAPHPSPLIALQPRAIVDRPASVRRLGLLRKRHRAPLRDLQNRADDAWQALLRAESEDEMSAALLDFVPIAESVGTLFVDGEISQSDMPFEKVKLGVSVGSHDLGEVHDRGGGIGNIHASSMDGVNPADHHSFTQKAAAQSAGNYKRARQLHIMYHAIHVWHLNRLCLRMLFPSLPQLPERQEQRAVLFAEAKIGRRHRETISSVRAHYEDVMQQYPKYLAQEMKVVDYYRKRVLKEVQRYQHVTA</sequence>
<evidence type="ECO:0000313" key="1">
    <source>
        <dbReference type="EMBL" id="KAF4311914.1"/>
    </source>
</evidence>
<dbReference type="AlphaFoldDB" id="A0A8H4J4P4"/>
<evidence type="ECO:0000313" key="2">
    <source>
        <dbReference type="Proteomes" id="UP000572817"/>
    </source>
</evidence>
<proteinExistence type="predicted"/>
<accession>A0A8H4J4P4</accession>
<name>A0A8H4J4P4_9PEZI</name>